<dbReference type="GO" id="GO:0016787">
    <property type="term" value="F:hydrolase activity"/>
    <property type="evidence" value="ECO:0007669"/>
    <property type="project" value="UniProtKB-KW"/>
</dbReference>
<dbReference type="AlphaFoldDB" id="A0A432YWX0"/>
<gene>
    <name evidence="5" type="ORF">CWI73_02875</name>
</gene>
<dbReference type="Proteomes" id="UP000288361">
    <property type="component" value="Unassembled WGS sequence"/>
</dbReference>
<name>A0A432YWX0_9GAMM</name>
<dbReference type="GO" id="GO:0005524">
    <property type="term" value="F:ATP binding"/>
    <property type="evidence" value="ECO:0007669"/>
    <property type="project" value="UniProtKB-KW"/>
</dbReference>
<feature type="domain" description="Carboxyltransferase" evidence="4">
    <location>
        <begin position="23"/>
        <end position="303"/>
    </location>
</feature>
<dbReference type="InterPro" id="IPR029000">
    <property type="entry name" value="Cyclophilin-like_dom_sf"/>
</dbReference>
<dbReference type="NCBIfam" id="TIGR00724">
    <property type="entry name" value="urea_amlyse_rel"/>
    <property type="match status" value="1"/>
</dbReference>
<dbReference type="RefSeq" id="WP_126751461.1">
    <property type="nucleotide sequence ID" value="NZ_JBHUMT010000016.1"/>
</dbReference>
<dbReference type="InterPro" id="IPR003778">
    <property type="entry name" value="CT_A_B"/>
</dbReference>
<protein>
    <submittedName>
        <fullName evidence="5">Allophanate hydrolase</fullName>
    </submittedName>
</protein>
<dbReference type="SUPFAM" id="SSF50891">
    <property type="entry name" value="Cyclophilin-like"/>
    <property type="match status" value="1"/>
</dbReference>
<evidence type="ECO:0000256" key="2">
    <source>
        <dbReference type="ARBA" id="ARBA00022801"/>
    </source>
</evidence>
<dbReference type="InterPro" id="IPR052708">
    <property type="entry name" value="PxpC"/>
</dbReference>
<evidence type="ECO:0000259" key="4">
    <source>
        <dbReference type="SMART" id="SM00797"/>
    </source>
</evidence>
<evidence type="ECO:0000256" key="1">
    <source>
        <dbReference type="ARBA" id="ARBA00022741"/>
    </source>
</evidence>
<dbReference type="Pfam" id="PF02626">
    <property type="entry name" value="CT_A_B"/>
    <property type="match status" value="1"/>
</dbReference>
<dbReference type="SMART" id="SM00797">
    <property type="entry name" value="AHS2"/>
    <property type="match status" value="1"/>
</dbReference>
<evidence type="ECO:0000313" key="6">
    <source>
        <dbReference type="Proteomes" id="UP000288361"/>
    </source>
</evidence>
<proteinExistence type="predicted"/>
<organism evidence="5 6">
    <name type="scientific">Idiomarina piscisalsi</name>
    <dbReference type="NCBI Taxonomy" id="1096243"/>
    <lineage>
        <taxon>Bacteria</taxon>
        <taxon>Pseudomonadati</taxon>
        <taxon>Pseudomonadota</taxon>
        <taxon>Gammaproteobacteria</taxon>
        <taxon>Alteromonadales</taxon>
        <taxon>Idiomarinaceae</taxon>
        <taxon>Idiomarina</taxon>
    </lineage>
</organism>
<dbReference type="EMBL" id="PIQA01000001">
    <property type="protein sequence ID" value="RUO67818.1"/>
    <property type="molecule type" value="Genomic_DNA"/>
</dbReference>
<keyword evidence="2 5" id="KW-0378">Hydrolase</keyword>
<reference evidence="5 6" key="1">
    <citation type="journal article" date="2011" name="Front. Microbiol.">
        <title>Genomic signatures of strain selection and enhancement in Bacillus atrophaeus var. globigii, a historical biowarfare simulant.</title>
        <authorList>
            <person name="Gibbons H.S."/>
            <person name="Broomall S.M."/>
            <person name="McNew L.A."/>
            <person name="Daligault H."/>
            <person name="Chapman C."/>
            <person name="Bruce D."/>
            <person name="Karavis M."/>
            <person name="Krepps M."/>
            <person name="McGregor P.A."/>
            <person name="Hong C."/>
            <person name="Park K.H."/>
            <person name="Akmal A."/>
            <person name="Feldman A."/>
            <person name="Lin J.S."/>
            <person name="Chang W.E."/>
            <person name="Higgs B.W."/>
            <person name="Demirev P."/>
            <person name="Lindquist J."/>
            <person name="Liem A."/>
            <person name="Fochler E."/>
            <person name="Read T.D."/>
            <person name="Tapia R."/>
            <person name="Johnson S."/>
            <person name="Bishop-Lilly K.A."/>
            <person name="Detter C."/>
            <person name="Han C."/>
            <person name="Sozhamannan S."/>
            <person name="Rosenzweig C.N."/>
            <person name="Skowronski E.W."/>
        </authorList>
    </citation>
    <scope>NUCLEOTIDE SEQUENCE [LARGE SCALE GENOMIC DNA]</scope>
    <source>
        <strain evidence="5 6">TPS4-2</strain>
    </source>
</reference>
<comment type="caution">
    <text evidence="5">The sequence shown here is derived from an EMBL/GenBank/DDBJ whole genome shotgun (WGS) entry which is preliminary data.</text>
</comment>
<dbReference type="PANTHER" id="PTHR43309:SF4">
    <property type="entry name" value="CARBOXYLTRANSFERASE DOMAIN-CONTAINING PROTEIN"/>
    <property type="match status" value="1"/>
</dbReference>
<keyword evidence="1" id="KW-0547">Nucleotide-binding</keyword>
<keyword evidence="3" id="KW-0067">ATP-binding</keyword>
<sequence>MIKILDAGMRATVQDFGRFGYLSKGLTRGGPVDEHAFLWANRLLGNSFNAAQLEITLGGLEVEFQQDGCFALTGADAEAHLDDEPLTLWQNFEVKAGQRLKVGYARAGLRLYLAVQGGFQVEPKWHSCATVERDSVGGLSGDGSPLQSGDTLSFHCDTPQPSRRVSWAYRSDYTKTPVLGLIPGYQYDDFPMSVREAFCYEDFEVSKDSNRMGIRLAGKALKTPRQGLVSEGINIGSVQVPSDGQPIIMMHDRQTLGGYPKLGVINPVDLGKLAQLQPGQKVRFSRVEASVAQQQLRRFYQFFNVRLPCQGGDNLRS</sequence>
<evidence type="ECO:0000256" key="3">
    <source>
        <dbReference type="ARBA" id="ARBA00022840"/>
    </source>
</evidence>
<evidence type="ECO:0000313" key="5">
    <source>
        <dbReference type="EMBL" id="RUO67818.1"/>
    </source>
</evidence>
<dbReference type="Gene3D" id="2.40.100.10">
    <property type="entry name" value="Cyclophilin-like"/>
    <property type="match status" value="1"/>
</dbReference>
<dbReference type="PANTHER" id="PTHR43309">
    <property type="entry name" value="5-OXOPROLINASE SUBUNIT C"/>
    <property type="match status" value="1"/>
</dbReference>
<accession>A0A432YWX0</accession>